<dbReference type="AlphaFoldDB" id="A0A840YZQ1"/>
<gene>
    <name evidence="1" type="ORF">FHR23_001955</name>
</gene>
<dbReference type="Proteomes" id="UP000554342">
    <property type="component" value="Unassembled WGS sequence"/>
</dbReference>
<dbReference type="RefSeq" id="WP_184003375.1">
    <property type="nucleotide sequence ID" value="NZ_BAABIF010000002.1"/>
</dbReference>
<organism evidence="1 2">
    <name type="scientific">Stakelama sediminis</name>
    <dbReference type="NCBI Taxonomy" id="463200"/>
    <lineage>
        <taxon>Bacteria</taxon>
        <taxon>Pseudomonadati</taxon>
        <taxon>Pseudomonadota</taxon>
        <taxon>Alphaproteobacteria</taxon>
        <taxon>Sphingomonadales</taxon>
        <taxon>Sphingomonadaceae</taxon>
        <taxon>Stakelama</taxon>
    </lineage>
</organism>
<comment type="caution">
    <text evidence="1">The sequence shown here is derived from an EMBL/GenBank/DDBJ whole genome shotgun (WGS) entry which is preliminary data.</text>
</comment>
<name>A0A840YZQ1_9SPHN</name>
<accession>A0A840YZQ1</accession>
<evidence type="ECO:0000313" key="2">
    <source>
        <dbReference type="Proteomes" id="UP000554342"/>
    </source>
</evidence>
<dbReference type="EMBL" id="JACIJI010000003">
    <property type="protein sequence ID" value="MBB5719017.1"/>
    <property type="molecule type" value="Genomic_DNA"/>
</dbReference>
<proteinExistence type="predicted"/>
<keyword evidence="2" id="KW-1185">Reference proteome</keyword>
<protein>
    <submittedName>
        <fullName evidence="1">Uncharacterized protein</fullName>
    </submittedName>
</protein>
<sequence>MQEAGVIERAFQLARGNECSSLKDIRRTLAREGYEGVEMHLLSPTLRSQLRREMTAAARRESV</sequence>
<evidence type="ECO:0000313" key="1">
    <source>
        <dbReference type="EMBL" id="MBB5719017.1"/>
    </source>
</evidence>
<reference evidence="1 2" key="1">
    <citation type="submission" date="2020-08" db="EMBL/GenBank/DDBJ databases">
        <title>Genomic Encyclopedia of Type Strains, Phase IV (KMG-IV): sequencing the most valuable type-strain genomes for metagenomic binning, comparative biology and taxonomic classification.</title>
        <authorList>
            <person name="Goeker M."/>
        </authorList>
    </citation>
    <scope>NUCLEOTIDE SEQUENCE [LARGE SCALE GENOMIC DNA]</scope>
    <source>
        <strain evidence="1 2">DSM 27203</strain>
    </source>
</reference>